<evidence type="ECO:0000313" key="2">
    <source>
        <dbReference type="Proteomes" id="UP001207337"/>
    </source>
</evidence>
<evidence type="ECO:0000313" key="1">
    <source>
        <dbReference type="EMBL" id="MCW9714190.1"/>
    </source>
</evidence>
<sequence length="156" mass="16773">MNSSRLILLTGLVIVGICACTSNESKEGQHEGVIFGKIELSDGWVRPATKGGMSAAYLTISNGTVSRDTLMNISSSAAAKAELHESYKGENGIMAMRPVSQPVIPSGEKLHMSPGRFHIMLQDLNRNLSVGDSVDITLTYSRVDTQSIRLPVKSQP</sequence>
<dbReference type="PANTHER" id="PTHR36302:SF1">
    <property type="entry name" value="COPPER CHAPERONE PCU(A)C"/>
    <property type="match status" value="1"/>
</dbReference>
<dbReference type="SUPFAM" id="SSF110087">
    <property type="entry name" value="DR1885-like metal-binding protein"/>
    <property type="match status" value="1"/>
</dbReference>
<dbReference type="Proteomes" id="UP001207337">
    <property type="component" value="Unassembled WGS sequence"/>
</dbReference>
<comment type="caution">
    <text evidence="1">The sequence shown here is derived from an EMBL/GenBank/DDBJ whole genome shotgun (WGS) entry which is preliminary data.</text>
</comment>
<dbReference type="Pfam" id="PF04314">
    <property type="entry name" value="PCuAC"/>
    <property type="match status" value="1"/>
</dbReference>
<dbReference type="InterPro" id="IPR058248">
    <property type="entry name" value="Lxx211020-like"/>
</dbReference>
<reference evidence="1 2" key="1">
    <citation type="submission" date="2021-11" db="EMBL/GenBank/DDBJ databases">
        <title>Aliifidinibius sp. nov., a new bacterium isolated from saline soil.</title>
        <authorList>
            <person name="Galisteo C."/>
            <person name="De La Haba R."/>
            <person name="Sanchez-Porro C."/>
            <person name="Ventosa A."/>
        </authorList>
    </citation>
    <scope>NUCLEOTIDE SEQUENCE [LARGE SCALE GENOMIC DNA]</scope>
    <source>
        <strain evidence="1 2">KACC 190600</strain>
    </source>
</reference>
<dbReference type="PROSITE" id="PS51257">
    <property type="entry name" value="PROKAR_LIPOPROTEIN"/>
    <property type="match status" value="1"/>
</dbReference>
<organism evidence="1 2">
    <name type="scientific">Fodinibius salicampi</name>
    <dbReference type="NCBI Taxonomy" id="1920655"/>
    <lineage>
        <taxon>Bacteria</taxon>
        <taxon>Pseudomonadati</taxon>
        <taxon>Balneolota</taxon>
        <taxon>Balneolia</taxon>
        <taxon>Balneolales</taxon>
        <taxon>Balneolaceae</taxon>
        <taxon>Fodinibius</taxon>
    </lineage>
</organism>
<protein>
    <submittedName>
        <fullName evidence="1">Copper chaperone PCu(A)C</fullName>
    </submittedName>
</protein>
<proteinExistence type="predicted"/>
<dbReference type="PANTHER" id="PTHR36302">
    <property type="entry name" value="BLR7088 PROTEIN"/>
    <property type="match status" value="1"/>
</dbReference>
<dbReference type="Gene3D" id="2.60.40.1890">
    <property type="entry name" value="PCu(A)C copper chaperone"/>
    <property type="match status" value="1"/>
</dbReference>
<dbReference type="InterPro" id="IPR007410">
    <property type="entry name" value="LpqE-like"/>
</dbReference>
<name>A0ABT3Q250_9BACT</name>
<keyword evidence="2" id="KW-1185">Reference proteome</keyword>
<gene>
    <name evidence="1" type="ORF">LQ318_14865</name>
</gene>
<dbReference type="RefSeq" id="WP_265791309.1">
    <property type="nucleotide sequence ID" value="NZ_BAABRS010000004.1"/>
</dbReference>
<dbReference type="InterPro" id="IPR036182">
    <property type="entry name" value="PCuAC_sf"/>
</dbReference>
<accession>A0ABT3Q250</accession>
<dbReference type="EMBL" id="JAJNDC010000004">
    <property type="protein sequence ID" value="MCW9714190.1"/>
    <property type="molecule type" value="Genomic_DNA"/>
</dbReference>